<protein>
    <submittedName>
        <fullName evidence="4">Uncharacterized protein LOC111117938</fullName>
    </submittedName>
</protein>
<proteinExistence type="predicted"/>
<dbReference type="KEGG" id="cvn:111117938"/>
<keyword evidence="3" id="KW-1185">Reference proteome</keyword>
<dbReference type="Proteomes" id="UP000694844">
    <property type="component" value="Chromosome 2"/>
</dbReference>
<evidence type="ECO:0000313" key="4">
    <source>
        <dbReference type="RefSeq" id="XP_022312887.1"/>
    </source>
</evidence>
<gene>
    <name evidence="4" type="primary">LOC111117938</name>
</gene>
<keyword evidence="2" id="KW-1133">Transmembrane helix</keyword>
<feature type="compositionally biased region" description="Basic and acidic residues" evidence="1">
    <location>
        <begin position="138"/>
        <end position="157"/>
    </location>
</feature>
<sequence length="230" mass="25297">MSDVAHGPLVDLGNENIPKRDACVSLWNNETVLRPCDETHGYICKIKNDSITWASTTPKNEKEASLLPVIAGSVAAGCIFVLIIIRVKRRASSKQQSVSAATENVYYSGLADEQTSLQGVTPSSADDRMTDTSYKTSPDSKERGQPASGDKDGVYNHTWDKPITEKQTDHMYSSTHTGNEYDCVNSDVYNHTWDKPITEEITDHVYSSTSSGNDANVYDHANSRNLNSSE</sequence>
<accession>A0A8B8CAU5</accession>
<evidence type="ECO:0000256" key="1">
    <source>
        <dbReference type="SAM" id="MobiDB-lite"/>
    </source>
</evidence>
<feature type="region of interest" description="Disordered" evidence="1">
    <location>
        <begin position="117"/>
        <end position="157"/>
    </location>
</feature>
<dbReference type="AlphaFoldDB" id="A0A8B8CAU5"/>
<feature type="compositionally biased region" description="Polar residues" evidence="1">
    <location>
        <begin position="205"/>
        <end position="214"/>
    </location>
</feature>
<keyword evidence="2" id="KW-0472">Membrane</keyword>
<dbReference type="OrthoDB" id="6205647at2759"/>
<dbReference type="RefSeq" id="XP_022312887.1">
    <property type="nucleotide sequence ID" value="XM_022457179.1"/>
</dbReference>
<organism evidence="3 4">
    <name type="scientific">Crassostrea virginica</name>
    <name type="common">Eastern oyster</name>
    <dbReference type="NCBI Taxonomy" id="6565"/>
    <lineage>
        <taxon>Eukaryota</taxon>
        <taxon>Metazoa</taxon>
        <taxon>Spiralia</taxon>
        <taxon>Lophotrochozoa</taxon>
        <taxon>Mollusca</taxon>
        <taxon>Bivalvia</taxon>
        <taxon>Autobranchia</taxon>
        <taxon>Pteriomorphia</taxon>
        <taxon>Ostreida</taxon>
        <taxon>Ostreoidea</taxon>
        <taxon>Ostreidae</taxon>
        <taxon>Crassostrea</taxon>
    </lineage>
</organism>
<evidence type="ECO:0000313" key="3">
    <source>
        <dbReference type="Proteomes" id="UP000694844"/>
    </source>
</evidence>
<name>A0A8B8CAU5_CRAVI</name>
<feature type="transmembrane region" description="Helical" evidence="2">
    <location>
        <begin position="65"/>
        <end position="85"/>
    </location>
</feature>
<feature type="region of interest" description="Disordered" evidence="1">
    <location>
        <begin position="204"/>
        <end position="230"/>
    </location>
</feature>
<reference evidence="4" key="1">
    <citation type="submission" date="2025-08" db="UniProtKB">
        <authorList>
            <consortium name="RefSeq"/>
        </authorList>
    </citation>
    <scope>IDENTIFICATION</scope>
    <source>
        <tissue evidence="4">Whole sample</tissue>
    </source>
</reference>
<keyword evidence="2" id="KW-0812">Transmembrane</keyword>
<dbReference type="GeneID" id="111117938"/>
<evidence type="ECO:0000256" key="2">
    <source>
        <dbReference type="SAM" id="Phobius"/>
    </source>
</evidence>